<evidence type="ECO:0000256" key="8">
    <source>
        <dbReference type="ARBA" id="ARBA00023180"/>
    </source>
</evidence>
<keyword evidence="7" id="KW-0472">Membrane</keyword>
<evidence type="ECO:0000256" key="9">
    <source>
        <dbReference type="RuleBase" id="RU364020"/>
    </source>
</evidence>
<dbReference type="EC" id="2.8.2.-" evidence="9"/>
<dbReference type="InterPro" id="IPR018011">
    <property type="entry name" value="Carb_sulfotrans_8-10"/>
</dbReference>
<evidence type="ECO:0000256" key="3">
    <source>
        <dbReference type="ARBA" id="ARBA00022679"/>
    </source>
</evidence>
<evidence type="ECO:0000256" key="7">
    <source>
        <dbReference type="ARBA" id="ARBA00023136"/>
    </source>
</evidence>
<keyword evidence="9" id="KW-0735">Signal-anchor</keyword>
<organism evidence="11 12">
    <name type="scientific">Halocaridina rubra</name>
    <name type="common">Hawaiian red shrimp</name>
    <dbReference type="NCBI Taxonomy" id="373956"/>
    <lineage>
        <taxon>Eukaryota</taxon>
        <taxon>Metazoa</taxon>
        <taxon>Ecdysozoa</taxon>
        <taxon>Arthropoda</taxon>
        <taxon>Crustacea</taxon>
        <taxon>Multicrustacea</taxon>
        <taxon>Malacostraca</taxon>
        <taxon>Eumalacostraca</taxon>
        <taxon>Eucarida</taxon>
        <taxon>Decapoda</taxon>
        <taxon>Pleocyemata</taxon>
        <taxon>Caridea</taxon>
        <taxon>Atyoidea</taxon>
        <taxon>Atyidae</taxon>
        <taxon>Halocaridina</taxon>
    </lineage>
</organism>
<protein>
    <recommendedName>
        <fullName evidence="9">Carbohydrate sulfotransferase</fullName>
        <ecNumber evidence="9">2.8.2.-</ecNumber>
    </recommendedName>
</protein>
<feature type="compositionally biased region" description="Polar residues" evidence="10">
    <location>
        <begin position="130"/>
        <end position="149"/>
    </location>
</feature>
<feature type="compositionally biased region" description="Polar residues" evidence="10">
    <location>
        <begin position="179"/>
        <end position="195"/>
    </location>
</feature>
<keyword evidence="12" id="KW-1185">Reference proteome</keyword>
<dbReference type="GO" id="GO:0000139">
    <property type="term" value="C:Golgi membrane"/>
    <property type="evidence" value="ECO:0007669"/>
    <property type="project" value="UniProtKB-SubCell"/>
</dbReference>
<feature type="compositionally biased region" description="Low complexity" evidence="10">
    <location>
        <begin position="162"/>
        <end position="174"/>
    </location>
</feature>
<dbReference type="Proteomes" id="UP001381693">
    <property type="component" value="Unassembled WGS sequence"/>
</dbReference>
<keyword evidence="6 9" id="KW-0333">Golgi apparatus</keyword>
<feature type="region of interest" description="Disordered" evidence="10">
    <location>
        <begin position="85"/>
        <end position="195"/>
    </location>
</feature>
<reference evidence="11 12" key="1">
    <citation type="submission" date="2023-11" db="EMBL/GenBank/DDBJ databases">
        <title>Halocaridina rubra genome assembly.</title>
        <authorList>
            <person name="Smith C."/>
        </authorList>
    </citation>
    <scope>NUCLEOTIDE SEQUENCE [LARGE SCALE GENOMIC DNA]</scope>
    <source>
        <strain evidence="11">EP-1</strain>
        <tissue evidence="11">Whole</tissue>
    </source>
</reference>
<evidence type="ECO:0000256" key="10">
    <source>
        <dbReference type="SAM" id="MobiDB-lite"/>
    </source>
</evidence>
<comment type="caution">
    <text evidence="11">The sequence shown here is derived from an EMBL/GenBank/DDBJ whole genome shotgun (WGS) entry which is preliminary data.</text>
</comment>
<evidence type="ECO:0000256" key="4">
    <source>
        <dbReference type="ARBA" id="ARBA00022692"/>
    </source>
</evidence>
<gene>
    <name evidence="11" type="ORF">SK128_003067</name>
</gene>
<evidence type="ECO:0000313" key="12">
    <source>
        <dbReference type="Proteomes" id="UP001381693"/>
    </source>
</evidence>
<comment type="similarity">
    <text evidence="2 9">Belongs to the sulfotransferase 2 family.</text>
</comment>
<feature type="compositionally biased region" description="Basic and acidic residues" evidence="10">
    <location>
        <begin position="150"/>
        <end position="161"/>
    </location>
</feature>
<accession>A0AAN8WBG1</accession>
<sequence length="358" mass="41773">MKAKVFVGIILICTSIAMLLMTEKYLMIYSNAVTNKGGYFQKSNREDESNYNRHNPLDSKDVINDDNRKRNKEINMTDKYKLASKDKMKDDMELSQEDTTPLTYADISNKESAQETDSYNKTPPPKHKSQVNINNIMSTKNMSSLTSKGDFSHSKSKDEITKISVTSTPSSISTENKRQSNNAILPESQQENRKTFVSQVKTTKVSEEEEEDIKYPLENDTDKWTKMMEERFRERKRRMEENCPFRNSYSHMEELPPLLSYYVPEYKLIACVIAKSGASTWKTHLMHMRGYRPPERIHNEWVHKKLRVREVMNKDNFARLMKSPNVTKLISVRHPISRLISAYADKFSNGRHEVPRYV</sequence>
<dbReference type="GO" id="GO:0008146">
    <property type="term" value="F:sulfotransferase activity"/>
    <property type="evidence" value="ECO:0007669"/>
    <property type="project" value="InterPro"/>
</dbReference>
<evidence type="ECO:0000313" key="11">
    <source>
        <dbReference type="EMBL" id="KAK7026751.1"/>
    </source>
</evidence>
<evidence type="ECO:0000256" key="6">
    <source>
        <dbReference type="ARBA" id="ARBA00023034"/>
    </source>
</evidence>
<evidence type="ECO:0000256" key="5">
    <source>
        <dbReference type="ARBA" id="ARBA00022989"/>
    </source>
</evidence>
<comment type="subcellular location">
    <subcellularLocation>
        <location evidence="1 9">Golgi apparatus membrane</location>
        <topology evidence="1 9">Single-pass type II membrane protein</topology>
    </subcellularLocation>
</comment>
<dbReference type="AlphaFoldDB" id="A0AAN8WBG1"/>
<evidence type="ECO:0000256" key="2">
    <source>
        <dbReference type="ARBA" id="ARBA00006339"/>
    </source>
</evidence>
<keyword evidence="3 9" id="KW-0808">Transferase</keyword>
<dbReference type="InterPro" id="IPR005331">
    <property type="entry name" value="Sulfotransferase"/>
</dbReference>
<keyword evidence="9" id="KW-0119">Carbohydrate metabolism</keyword>
<dbReference type="EMBL" id="JAXCGZ010022701">
    <property type="protein sequence ID" value="KAK7026751.1"/>
    <property type="molecule type" value="Genomic_DNA"/>
</dbReference>
<keyword evidence="8 9" id="KW-0325">Glycoprotein</keyword>
<feature type="region of interest" description="Disordered" evidence="10">
    <location>
        <begin position="43"/>
        <end position="72"/>
    </location>
</feature>
<dbReference type="PANTHER" id="PTHR12137">
    <property type="entry name" value="CARBOHYDRATE SULFOTRANSFERASE"/>
    <property type="match status" value="1"/>
</dbReference>
<dbReference type="PANTHER" id="PTHR12137:SF54">
    <property type="entry name" value="CARBOHYDRATE SULFOTRANSFERASE"/>
    <property type="match status" value="1"/>
</dbReference>
<keyword evidence="5" id="KW-1133">Transmembrane helix</keyword>
<evidence type="ECO:0000256" key="1">
    <source>
        <dbReference type="ARBA" id="ARBA00004323"/>
    </source>
</evidence>
<proteinExistence type="inferred from homology"/>
<dbReference type="Pfam" id="PF03567">
    <property type="entry name" value="Sulfotransfer_2"/>
    <property type="match status" value="1"/>
</dbReference>
<keyword evidence="4" id="KW-0812">Transmembrane</keyword>
<name>A0AAN8WBG1_HALRR</name>
<dbReference type="GO" id="GO:0016051">
    <property type="term" value="P:carbohydrate biosynthetic process"/>
    <property type="evidence" value="ECO:0007669"/>
    <property type="project" value="InterPro"/>
</dbReference>